<dbReference type="AlphaFoldDB" id="A0A2P2JZ67"/>
<protein>
    <submittedName>
        <fullName evidence="2">Uncharacterized protein</fullName>
    </submittedName>
</protein>
<keyword evidence="1" id="KW-0732">Signal</keyword>
<feature type="chain" id="PRO_5015163420" evidence="1">
    <location>
        <begin position="21"/>
        <end position="70"/>
    </location>
</feature>
<name>A0A2P2JZ67_RHIMU</name>
<feature type="signal peptide" evidence="1">
    <location>
        <begin position="1"/>
        <end position="20"/>
    </location>
</feature>
<dbReference type="EMBL" id="GGEC01018290">
    <property type="protein sequence ID" value="MBW98773.1"/>
    <property type="molecule type" value="Transcribed_RNA"/>
</dbReference>
<reference evidence="2" key="1">
    <citation type="submission" date="2018-02" db="EMBL/GenBank/DDBJ databases">
        <title>Rhizophora mucronata_Transcriptome.</title>
        <authorList>
            <person name="Meera S.P."/>
            <person name="Sreeshan A."/>
            <person name="Augustine A."/>
        </authorList>
    </citation>
    <scope>NUCLEOTIDE SEQUENCE</scope>
    <source>
        <tissue evidence="2">Leaf</tissue>
    </source>
</reference>
<evidence type="ECO:0000313" key="2">
    <source>
        <dbReference type="EMBL" id="MBW98773.1"/>
    </source>
</evidence>
<organism evidence="2">
    <name type="scientific">Rhizophora mucronata</name>
    <name type="common">Asiatic mangrove</name>
    <dbReference type="NCBI Taxonomy" id="61149"/>
    <lineage>
        <taxon>Eukaryota</taxon>
        <taxon>Viridiplantae</taxon>
        <taxon>Streptophyta</taxon>
        <taxon>Embryophyta</taxon>
        <taxon>Tracheophyta</taxon>
        <taxon>Spermatophyta</taxon>
        <taxon>Magnoliopsida</taxon>
        <taxon>eudicotyledons</taxon>
        <taxon>Gunneridae</taxon>
        <taxon>Pentapetalae</taxon>
        <taxon>rosids</taxon>
        <taxon>fabids</taxon>
        <taxon>Malpighiales</taxon>
        <taxon>Rhizophoraceae</taxon>
        <taxon>Rhizophora</taxon>
    </lineage>
</organism>
<evidence type="ECO:0000256" key="1">
    <source>
        <dbReference type="SAM" id="SignalP"/>
    </source>
</evidence>
<proteinExistence type="predicted"/>
<accession>A0A2P2JZ67</accession>
<sequence>MVSPMNGLLVFGLNFGASLCQFLIHLETINIEVMCIGNKPVVGPFDAAATAKAILIIKLRCLYQNLATLC</sequence>